<evidence type="ECO:0000313" key="3">
    <source>
        <dbReference type="Proteomes" id="UP000053309"/>
    </source>
</evidence>
<protein>
    <submittedName>
        <fullName evidence="2">Uncharacterized protein</fullName>
    </submittedName>
</protein>
<feature type="region of interest" description="Disordered" evidence="1">
    <location>
        <begin position="56"/>
        <end position="103"/>
    </location>
</feature>
<proteinExistence type="predicted"/>
<feature type="non-terminal residue" evidence="2">
    <location>
        <position position="103"/>
    </location>
</feature>
<feature type="compositionally biased region" description="Basic and acidic residues" evidence="1">
    <location>
        <begin position="1"/>
        <end position="17"/>
    </location>
</feature>
<evidence type="ECO:0000313" key="2">
    <source>
        <dbReference type="EMBL" id="KFO14526.1"/>
    </source>
</evidence>
<organism evidence="2 3">
    <name type="scientific">Balearica regulorum gibbericeps</name>
    <name type="common">East African grey crowned-crane</name>
    <dbReference type="NCBI Taxonomy" id="100784"/>
    <lineage>
        <taxon>Eukaryota</taxon>
        <taxon>Metazoa</taxon>
        <taxon>Chordata</taxon>
        <taxon>Craniata</taxon>
        <taxon>Vertebrata</taxon>
        <taxon>Euteleostomi</taxon>
        <taxon>Archelosauria</taxon>
        <taxon>Archosauria</taxon>
        <taxon>Dinosauria</taxon>
        <taxon>Saurischia</taxon>
        <taxon>Theropoda</taxon>
        <taxon>Coelurosauria</taxon>
        <taxon>Aves</taxon>
        <taxon>Neognathae</taxon>
        <taxon>Neoaves</taxon>
        <taxon>Gruiformes</taxon>
        <taxon>Gruidae</taxon>
        <taxon>Balearica</taxon>
    </lineage>
</organism>
<feature type="compositionally biased region" description="Basic and acidic residues" evidence="1">
    <location>
        <begin position="80"/>
        <end position="91"/>
    </location>
</feature>
<feature type="region of interest" description="Disordered" evidence="1">
    <location>
        <begin position="1"/>
        <end position="33"/>
    </location>
</feature>
<gene>
    <name evidence="2" type="ORF">N312_07117</name>
</gene>
<feature type="compositionally biased region" description="Polar residues" evidence="1">
    <location>
        <begin position="94"/>
        <end position="103"/>
    </location>
</feature>
<sequence length="103" mass="12097">MRHNPHVEEAKKERESRSPPPSSSFFPSNVGKQLEHTQEELENYLDRLTRVLFDSEARKRDGHHDQKSHHHHHRSADVMSETKEHSGKEAARSQYLSSYTRVQ</sequence>
<keyword evidence="3" id="KW-1185">Reference proteome</keyword>
<dbReference type="EMBL" id="KL500843">
    <property type="protein sequence ID" value="KFO14526.1"/>
    <property type="molecule type" value="Genomic_DNA"/>
</dbReference>
<name>A0A087VPI4_BALRE</name>
<dbReference type="AlphaFoldDB" id="A0A087VPI4"/>
<reference evidence="2 3" key="1">
    <citation type="submission" date="2014-04" db="EMBL/GenBank/DDBJ databases">
        <title>Genome evolution of avian class.</title>
        <authorList>
            <person name="Zhang G."/>
            <person name="Li C."/>
        </authorList>
    </citation>
    <scope>NUCLEOTIDE SEQUENCE [LARGE SCALE GENOMIC DNA]</scope>
    <source>
        <strain evidence="2">BGI_N312</strain>
    </source>
</reference>
<accession>A0A087VPI4</accession>
<dbReference type="Proteomes" id="UP000053309">
    <property type="component" value="Unassembled WGS sequence"/>
</dbReference>
<evidence type="ECO:0000256" key="1">
    <source>
        <dbReference type="SAM" id="MobiDB-lite"/>
    </source>
</evidence>
<feature type="compositionally biased region" description="Basic and acidic residues" evidence="1">
    <location>
        <begin position="56"/>
        <end position="65"/>
    </location>
</feature>